<evidence type="ECO:0000313" key="3">
    <source>
        <dbReference type="Proteomes" id="UP001161247"/>
    </source>
</evidence>
<name>A0AAV1D816_OLDCO</name>
<proteinExistence type="predicted"/>
<dbReference type="EMBL" id="OX459121">
    <property type="protein sequence ID" value="CAI9103018.1"/>
    <property type="molecule type" value="Genomic_DNA"/>
</dbReference>
<accession>A0AAV1D816</accession>
<feature type="coiled-coil region" evidence="1">
    <location>
        <begin position="23"/>
        <end position="50"/>
    </location>
</feature>
<dbReference type="Proteomes" id="UP001161247">
    <property type="component" value="Chromosome 4"/>
</dbReference>
<organism evidence="2 3">
    <name type="scientific">Oldenlandia corymbosa var. corymbosa</name>
    <dbReference type="NCBI Taxonomy" id="529605"/>
    <lineage>
        <taxon>Eukaryota</taxon>
        <taxon>Viridiplantae</taxon>
        <taxon>Streptophyta</taxon>
        <taxon>Embryophyta</taxon>
        <taxon>Tracheophyta</taxon>
        <taxon>Spermatophyta</taxon>
        <taxon>Magnoliopsida</taxon>
        <taxon>eudicotyledons</taxon>
        <taxon>Gunneridae</taxon>
        <taxon>Pentapetalae</taxon>
        <taxon>asterids</taxon>
        <taxon>lamiids</taxon>
        <taxon>Gentianales</taxon>
        <taxon>Rubiaceae</taxon>
        <taxon>Rubioideae</taxon>
        <taxon>Spermacoceae</taxon>
        <taxon>Hedyotis-Oldenlandia complex</taxon>
        <taxon>Oldenlandia</taxon>
    </lineage>
</organism>
<keyword evidence="1" id="KW-0175">Coiled coil</keyword>
<sequence>MELRAKHAEDREWEAPARAAEQIVCKNQELDQLRAELQLAHVEIQFARAKFQHYKESVLECADTLLQASLSHVEAIEGPEVMVE</sequence>
<evidence type="ECO:0000313" key="2">
    <source>
        <dbReference type="EMBL" id="CAI9103018.1"/>
    </source>
</evidence>
<reference evidence="2" key="1">
    <citation type="submission" date="2023-03" db="EMBL/GenBank/DDBJ databases">
        <authorList>
            <person name="Julca I."/>
        </authorList>
    </citation>
    <scope>NUCLEOTIDE SEQUENCE</scope>
</reference>
<keyword evidence="3" id="KW-1185">Reference proteome</keyword>
<gene>
    <name evidence="2" type="ORF">OLC1_LOCUS12257</name>
</gene>
<dbReference type="AlphaFoldDB" id="A0AAV1D816"/>
<protein>
    <submittedName>
        <fullName evidence="2">OLC1v1001428C1</fullName>
    </submittedName>
</protein>
<evidence type="ECO:0000256" key="1">
    <source>
        <dbReference type="SAM" id="Coils"/>
    </source>
</evidence>